<feature type="domain" description="DNA ligase D polymerase" evidence="1">
    <location>
        <begin position="24"/>
        <end position="271"/>
    </location>
</feature>
<keyword evidence="2" id="KW-0436">Ligase</keyword>
<dbReference type="PANTHER" id="PTHR42705:SF2">
    <property type="entry name" value="BIFUNCTIONAL NON-HOMOLOGOUS END JOINING PROTEIN LIGD"/>
    <property type="match status" value="1"/>
</dbReference>
<dbReference type="InterPro" id="IPR052171">
    <property type="entry name" value="NHEJ_LigD"/>
</dbReference>
<evidence type="ECO:0000259" key="1">
    <source>
        <dbReference type="Pfam" id="PF21686"/>
    </source>
</evidence>
<dbReference type="AlphaFoldDB" id="A0A5Q0GZQ6"/>
<dbReference type="KEGG" id="ssyi:EKG83_20120"/>
<dbReference type="InterPro" id="IPR014145">
    <property type="entry name" value="LigD_pol_dom"/>
</dbReference>
<accession>A0A5Q0GZQ6</accession>
<dbReference type="PANTHER" id="PTHR42705">
    <property type="entry name" value="BIFUNCTIONAL NON-HOMOLOGOUS END JOINING PROTEIN LIGD"/>
    <property type="match status" value="1"/>
</dbReference>
<dbReference type="Gene3D" id="3.90.920.10">
    <property type="entry name" value="DNA primase, PRIM domain"/>
    <property type="match status" value="1"/>
</dbReference>
<evidence type="ECO:0000313" key="2">
    <source>
        <dbReference type="EMBL" id="QFZ19438.1"/>
    </source>
</evidence>
<evidence type="ECO:0000313" key="3">
    <source>
        <dbReference type="Proteomes" id="UP000325787"/>
    </source>
</evidence>
<keyword evidence="3" id="KW-1185">Reference proteome</keyword>
<dbReference type="RefSeq" id="WP_153278242.1">
    <property type="nucleotide sequence ID" value="NZ_CP034550.1"/>
</dbReference>
<dbReference type="GO" id="GO:0016874">
    <property type="term" value="F:ligase activity"/>
    <property type="evidence" value="ECO:0007669"/>
    <property type="project" value="UniProtKB-KW"/>
</dbReference>
<organism evidence="2 3">
    <name type="scientific">Saccharothrix syringae</name>
    <name type="common">Nocardiopsis syringae</name>
    <dbReference type="NCBI Taxonomy" id="103733"/>
    <lineage>
        <taxon>Bacteria</taxon>
        <taxon>Bacillati</taxon>
        <taxon>Actinomycetota</taxon>
        <taxon>Actinomycetes</taxon>
        <taxon>Pseudonocardiales</taxon>
        <taxon>Pseudonocardiaceae</taxon>
        <taxon>Saccharothrix</taxon>
    </lineage>
</organism>
<name>A0A5Q0GZQ6_SACSY</name>
<sequence>MGEERDGVALTNLDQPLFDGADATKGDLVDYLDAVRDRIIPGLAGRPLSVVRVRPGQEPFVQKNLPKYTPAWVPSTTLWAETSRRQIRYALCDDRRTLLWFANQRAVEYHVTLGLAGALDHPTHLVLDLDPPEGAGFDAVVTAAGLVRRALDAEGLTGLVKTSGSKGVHVFVPVDGTDDDVAAATRALAARAERLDPATATTAFIKDDRGGRVFLDPTRAHGATVAAAYSPRIRPGATVSFPVTWDDLASVTPADFTVRTVPGLLGADDPWHGRMPAPQRLPEDLVAEGHTIPVARVQAMHEGKRRARALRGE</sequence>
<proteinExistence type="predicted"/>
<protein>
    <submittedName>
        <fullName evidence="2">ATP-dependent DNA ligase</fullName>
    </submittedName>
</protein>
<dbReference type="Pfam" id="PF21686">
    <property type="entry name" value="LigD_Prim-Pol"/>
    <property type="match status" value="1"/>
</dbReference>
<gene>
    <name evidence="2" type="ORF">EKG83_20120</name>
</gene>
<dbReference type="Proteomes" id="UP000325787">
    <property type="component" value="Chromosome"/>
</dbReference>
<dbReference type="EMBL" id="CP034550">
    <property type="protein sequence ID" value="QFZ19438.1"/>
    <property type="molecule type" value="Genomic_DNA"/>
</dbReference>
<reference evidence="3" key="1">
    <citation type="journal article" date="2021" name="Curr. Microbiol.">
        <title>Complete genome of nocamycin-producing strain Saccharothrix syringae NRRL B-16468 reveals the biosynthetic potential for secondary metabolites.</title>
        <authorList>
            <person name="Mo X."/>
            <person name="Yang S."/>
        </authorList>
    </citation>
    <scope>NUCLEOTIDE SEQUENCE [LARGE SCALE GENOMIC DNA]</scope>
    <source>
        <strain evidence="3">ATCC 51364 / DSM 43886 / JCM 6844 / KCTC 9398 / NBRC 14523 / NRRL B-16468 / INA 2240</strain>
    </source>
</reference>